<evidence type="ECO:0000313" key="1">
    <source>
        <dbReference type="EMBL" id="ACP25612.1"/>
    </source>
</evidence>
<protein>
    <recommendedName>
        <fullName evidence="3">Phasin domain-containing protein</fullName>
    </recommendedName>
</protein>
<evidence type="ECO:0008006" key="3">
    <source>
        <dbReference type="Google" id="ProtNLM"/>
    </source>
</evidence>
<dbReference type="EMBL" id="CP001389">
    <property type="protein sequence ID" value="ACP25612.1"/>
    <property type="molecule type" value="Genomic_DNA"/>
</dbReference>
<dbReference type="Proteomes" id="UP000001054">
    <property type="component" value="Chromosome"/>
</dbReference>
<dbReference type="STRING" id="394.NGR_c18480"/>
<gene>
    <name evidence="1" type="ordered locus">NGR_c18480</name>
</gene>
<dbReference type="AlphaFoldDB" id="C3MDU3"/>
<name>C3MDU3_SINFN</name>
<dbReference type="KEGG" id="rhi:NGR_c18480"/>
<dbReference type="RefSeq" id="WP_012708376.1">
    <property type="nucleotide sequence ID" value="NC_012587.1"/>
</dbReference>
<dbReference type="OrthoDB" id="7678403at2"/>
<dbReference type="eggNOG" id="ENOG502ZUBQ">
    <property type="taxonomic scope" value="Bacteria"/>
</dbReference>
<reference evidence="1 2" key="1">
    <citation type="journal article" date="2009" name="Appl. Environ. Microbiol.">
        <title>Rhizobium sp. strain NGR234 possesses a remarkable number of secretion systems.</title>
        <authorList>
            <person name="Schmeisser C."/>
            <person name="Liesegang H."/>
            <person name="Krysciak D."/>
            <person name="Bakkou N."/>
            <person name="Le Quere A."/>
            <person name="Wollherr A."/>
            <person name="Heinemeyer I."/>
            <person name="Morgenstern B."/>
            <person name="Pommerening-Roeser A."/>
            <person name="Flores M."/>
            <person name="Palacios R."/>
            <person name="Brenner S."/>
            <person name="Gottschalk G."/>
            <person name="Schmitz R.A."/>
            <person name="Broughton W.J."/>
            <person name="Perret X."/>
            <person name="Strittmatter A.W."/>
            <person name="Streit W.R."/>
        </authorList>
    </citation>
    <scope>NUCLEOTIDE SEQUENCE [LARGE SCALE GENOMIC DNA]</scope>
    <source>
        <strain evidence="2">NBRC 101917 / NGR234</strain>
    </source>
</reference>
<organism evidence="1 2">
    <name type="scientific">Sinorhizobium fredii (strain NBRC 101917 / NGR234)</name>
    <dbReference type="NCBI Taxonomy" id="394"/>
    <lineage>
        <taxon>Bacteria</taxon>
        <taxon>Pseudomonadati</taxon>
        <taxon>Pseudomonadota</taxon>
        <taxon>Alphaproteobacteria</taxon>
        <taxon>Hyphomicrobiales</taxon>
        <taxon>Rhizobiaceae</taxon>
        <taxon>Sinorhizobium/Ensifer group</taxon>
        <taxon>Sinorhizobium</taxon>
    </lineage>
</organism>
<dbReference type="PATRIC" id="fig|394.7.peg.4675"/>
<accession>C3MDU3</accession>
<sequence length="113" mass="12570">MIPRRLRLDTATLWFEVPFVIALRLQAMQMAALSGKPQDATELYRMISEKAAATADSILAVNVTLWKASLDNAMQLMIGRRASDHGTAIASAALRPYGKRVRSNARRLSRKKT</sequence>
<dbReference type="HOGENOM" id="CLU_2143809_0_0_5"/>
<evidence type="ECO:0000313" key="2">
    <source>
        <dbReference type="Proteomes" id="UP000001054"/>
    </source>
</evidence>
<proteinExistence type="predicted"/>
<keyword evidence="2" id="KW-1185">Reference proteome</keyword>